<proteinExistence type="predicted"/>
<evidence type="ECO:0000313" key="2">
    <source>
        <dbReference type="Proteomes" id="UP000315343"/>
    </source>
</evidence>
<protein>
    <recommendedName>
        <fullName evidence="3">Asparagine synthase</fullName>
    </recommendedName>
</protein>
<comment type="caution">
    <text evidence="1">The sequence shown here is derived from an EMBL/GenBank/DDBJ whole genome shotgun (WGS) entry which is preliminary data.</text>
</comment>
<dbReference type="AlphaFoldDB" id="A0A562J9A1"/>
<evidence type="ECO:0000313" key="1">
    <source>
        <dbReference type="EMBL" id="TWH79772.1"/>
    </source>
</evidence>
<accession>A0A562J9A1</accession>
<dbReference type="Proteomes" id="UP000315343">
    <property type="component" value="Unassembled WGS sequence"/>
</dbReference>
<dbReference type="RefSeq" id="WP_019228024.1">
    <property type="nucleotide sequence ID" value="NZ_DAMBUX010000001.1"/>
</dbReference>
<name>A0A562J9A1_9FIRM</name>
<reference evidence="1 2" key="1">
    <citation type="submission" date="2019-07" db="EMBL/GenBank/DDBJ databases">
        <title>Genomic Encyclopedia of Type Strains, Phase I: the one thousand microbial genomes (KMG-I) project.</title>
        <authorList>
            <person name="Kyrpides N."/>
        </authorList>
    </citation>
    <scope>NUCLEOTIDE SEQUENCE [LARGE SCALE GENOMIC DNA]</scope>
    <source>
        <strain evidence="1 2">DSM 13558</strain>
    </source>
</reference>
<dbReference type="EMBL" id="VLKH01000005">
    <property type="protein sequence ID" value="TWH79772.1"/>
    <property type="molecule type" value="Genomic_DNA"/>
</dbReference>
<keyword evidence="2" id="KW-1185">Reference proteome</keyword>
<sequence length="77" mass="8131">MHIKEGIIPTVLGTVVTATGIALKNSNNNLPESYTNGIIGFGLAHITLGSVEMISQNMQGKNVMDKMTKAVGIGRFS</sequence>
<gene>
    <name evidence="1" type="ORF">LY60_02091</name>
</gene>
<evidence type="ECO:0008006" key="3">
    <source>
        <dbReference type="Google" id="ProtNLM"/>
    </source>
</evidence>
<organism evidence="1 2">
    <name type="scientific">Sedimentibacter saalensis</name>
    <dbReference type="NCBI Taxonomy" id="130788"/>
    <lineage>
        <taxon>Bacteria</taxon>
        <taxon>Bacillati</taxon>
        <taxon>Bacillota</taxon>
        <taxon>Tissierellia</taxon>
        <taxon>Sedimentibacter</taxon>
    </lineage>
</organism>